<dbReference type="SUPFAM" id="SSF50956">
    <property type="entry name" value="Thermostable phytase (3-phytase)"/>
    <property type="match status" value="1"/>
</dbReference>
<keyword evidence="2" id="KW-1003">Cell membrane</keyword>
<dbReference type="GO" id="GO:0005886">
    <property type="term" value="C:plasma membrane"/>
    <property type="evidence" value="ECO:0007669"/>
    <property type="project" value="UniProtKB-SubCell"/>
</dbReference>
<comment type="subcellular location">
    <subcellularLocation>
        <location evidence="1">Cell membrane</location>
    </subcellularLocation>
</comment>
<evidence type="ECO:0000313" key="6">
    <source>
        <dbReference type="Proteomes" id="UP001208041"/>
    </source>
</evidence>
<dbReference type="PANTHER" id="PTHR47197">
    <property type="entry name" value="PROTEIN NIRF"/>
    <property type="match status" value="1"/>
</dbReference>
<dbReference type="PANTHER" id="PTHR47197:SF3">
    <property type="entry name" value="DIHYDRO-HEME D1 DEHYDROGENASE"/>
    <property type="match status" value="1"/>
</dbReference>
<evidence type="ECO:0000313" key="5">
    <source>
        <dbReference type="EMBL" id="MCV6825807.1"/>
    </source>
</evidence>
<keyword evidence="3" id="KW-0472">Membrane</keyword>
<reference evidence="5" key="1">
    <citation type="submission" date="2022-10" db="EMBL/GenBank/DDBJ databases">
        <authorList>
            <person name="Yue Y."/>
        </authorList>
    </citation>
    <scope>NUCLEOTIDE SEQUENCE</scope>
    <source>
        <strain evidence="5">Z654</strain>
    </source>
</reference>
<evidence type="ECO:0000256" key="2">
    <source>
        <dbReference type="ARBA" id="ARBA00022475"/>
    </source>
</evidence>
<comment type="caution">
    <text evidence="5">The sequence shown here is derived from an EMBL/GenBank/DDBJ whole genome shotgun (WGS) entry which is preliminary data.</text>
</comment>
<keyword evidence="6" id="KW-1185">Reference proteome</keyword>
<keyword evidence="4" id="KW-0732">Signal</keyword>
<dbReference type="InterPro" id="IPR015943">
    <property type="entry name" value="WD40/YVTN_repeat-like_dom_sf"/>
</dbReference>
<dbReference type="InterPro" id="IPR051200">
    <property type="entry name" value="Host-pathogen_enzymatic-act"/>
</dbReference>
<organism evidence="5 6">
    <name type="scientific">Halocynthiibacter halioticoli</name>
    <dbReference type="NCBI Taxonomy" id="2986804"/>
    <lineage>
        <taxon>Bacteria</taxon>
        <taxon>Pseudomonadati</taxon>
        <taxon>Pseudomonadota</taxon>
        <taxon>Alphaproteobacteria</taxon>
        <taxon>Rhodobacterales</taxon>
        <taxon>Paracoccaceae</taxon>
        <taxon>Halocynthiibacter</taxon>
    </lineage>
</organism>
<proteinExistence type="predicted"/>
<gene>
    <name evidence="5" type="ORF">OH136_14695</name>
</gene>
<dbReference type="Gene3D" id="2.130.10.10">
    <property type="entry name" value="YVTN repeat-like/Quinoprotein amine dehydrogenase"/>
    <property type="match status" value="1"/>
</dbReference>
<feature type="signal peptide" evidence="4">
    <location>
        <begin position="1"/>
        <end position="21"/>
    </location>
</feature>
<name>A0AAE3LRQ0_9RHOB</name>
<dbReference type="Proteomes" id="UP001208041">
    <property type="component" value="Unassembled WGS sequence"/>
</dbReference>
<protein>
    <submittedName>
        <fullName evidence="5">SdiA-regulated domain-containing protein</fullName>
    </submittedName>
</protein>
<dbReference type="RefSeq" id="WP_263954759.1">
    <property type="nucleotide sequence ID" value="NZ_JAOYFC010000004.1"/>
</dbReference>
<dbReference type="AlphaFoldDB" id="A0AAE3LRQ0"/>
<dbReference type="EMBL" id="JAOYFC010000004">
    <property type="protein sequence ID" value="MCV6825807.1"/>
    <property type="molecule type" value="Genomic_DNA"/>
</dbReference>
<evidence type="ECO:0000256" key="4">
    <source>
        <dbReference type="SAM" id="SignalP"/>
    </source>
</evidence>
<sequence>MPKRVLALALASGLAASPVAALELELELELEYVSHLKLYQPEIDLTEPSGLALDPDGGAFWIVSDNTPTVFRLDIASGDLSAFHNLGPQVKDLEGVAVAAGSEKLLVVSERTASVVAFSISHPHDAATIDIGDLPVFKSIAKHLRDTDNGLEGITVDPETSSVFLIKEDKPSLLIEMTPELDRVVKTRDLSKVLPHKEDVSGLAFDSRRNGLWIVSDTGKSVHFLANDSKEVISNELTWRDGDRTHHLDNAEGVALSPDGTSLFILNDDGVHSLLVQYSIK</sequence>
<feature type="chain" id="PRO_5042092523" evidence="4">
    <location>
        <begin position="22"/>
        <end position="281"/>
    </location>
</feature>
<dbReference type="Pfam" id="PF06977">
    <property type="entry name" value="SdiA-regulated"/>
    <property type="match status" value="1"/>
</dbReference>
<dbReference type="InterPro" id="IPR009722">
    <property type="entry name" value="YjiK/CarP"/>
</dbReference>
<evidence type="ECO:0000256" key="1">
    <source>
        <dbReference type="ARBA" id="ARBA00004236"/>
    </source>
</evidence>
<evidence type="ECO:0000256" key="3">
    <source>
        <dbReference type="ARBA" id="ARBA00023136"/>
    </source>
</evidence>
<accession>A0AAE3LRQ0</accession>